<feature type="transmembrane region" description="Helical" evidence="6">
    <location>
        <begin position="21"/>
        <end position="39"/>
    </location>
</feature>
<evidence type="ECO:0000256" key="2">
    <source>
        <dbReference type="ARBA" id="ARBA00007524"/>
    </source>
</evidence>
<evidence type="ECO:0000313" key="7">
    <source>
        <dbReference type="EMBL" id="WKN38433.1"/>
    </source>
</evidence>
<accession>A0AA49GRY5</accession>
<feature type="transmembrane region" description="Helical" evidence="6">
    <location>
        <begin position="62"/>
        <end position="83"/>
    </location>
</feature>
<name>A0AA49GRY5_9BACT</name>
<dbReference type="GO" id="GO:0016020">
    <property type="term" value="C:membrane"/>
    <property type="evidence" value="ECO:0007669"/>
    <property type="project" value="UniProtKB-SubCell"/>
</dbReference>
<comment type="similarity">
    <text evidence="2">Belongs to the TspO/BZRP family.</text>
</comment>
<keyword evidence="3 6" id="KW-0812">Transmembrane</keyword>
<evidence type="ECO:0000256" key="4">
    <source>
        <dbReference type="ARBA" id="ARBA00022989"/>
    </source>
</evidence>
<protein>
    <submittedName>
        <fullName evidence="7">Tryptophan-rich sensory protein</fullName>
    </submittedName>
</protein>
<proteinExistence type="inferred from homology"/>
<evidence type="ECO:0000256" key="3">
    <source>
        <dbReference type="ARBA" id="ARBA00022692"/>
    </source>
</evidence>
<dbReference type="EMBL" id="CP120682">
    <property type="protein sequence ID" value="WKN38433.1"/>
    <property type="molecule type" value="Genomic_DNA"/>
</dbReference>
<dbReference type="Pfam" id="PF03073">
    <property type="entry name" value="TspO_MBR"/>
    <property type="match status" value="1"/>
</dbReference>
<dbReference type="InterPro" id="IPR004307">
    <property type="entry name" value="TspO_MBR"/>
</dbReference>
<organism evidence="7">
    <name type="scientific">Roseihalotalea indica</name>
    <dbReference type="NCBI Taxonomy" id="2867963"/>
    <lineage>
        <taxon>Bacteria</taxon>
        <taxon>Pseudomonadati</taxon>
        <taxon>Bacteroidota</taxon>
        <taxon>Cytophagia</taxon>
        <taxon>Cytophagales</taxon>
        <taxon>Catalimonadaceae</taxon>
        <taxon>Roseihalotalea</taxon>
    </lineage>
</organism>
<evidence type="ECO:0000256" key="1">
    <source>
        <dbReference type="ARBA" id="ARBA00004141"/>
    </source>
</evidence>
<evidence type="ECO:0000256" key="6">
    <source>
        <dbReference type="SAM" id="Phobius"/>
    </source>
</evidence>
<comment type="subcellular location">
    <subcellularLocation>
        <location evidence="1">Membrane</location>
        <topology evidence="1">Multi-pass membrane protein</topology>
    </subcellularLocation>
</comment>
<evidence type="ECO:0000256" key="5">
    <source>
        <dbReference type="ARBA" id="ARBA00023136"/>
    </source>
</evidence>
<reference evidence="7" key="1">
    <citation type="journal article" date="2023" name="Comput. Struct. Biotechnol. J.">
        <title>Discovery of a novel marine Bacteroidetes with a rich repertoire of carbohydrate-active enzymes.</title>
        <authorList>
            <person name="Chen B."/>
            <person name="Liu G."/>
            <person name="Chen Q."/>
            <person name="Wang H."/>
            <person name="Liu L."/>
            <person name="Tang K."/>
        </authorList>
    </citation>
    <scope>NUCLEOTIDE SEQUENCE</scope>
    <source>
        <strain evidence="7">TK19036</strain>
    </source>
</reference>
<gene>
    <name evidence="7" type="ORF">K4G66_06925</name>
</gene>
<dbReference type="InterPro" id="IPR038330">
    <property type="entry name" value="TspO/MBR-related_sf"/>
</dbReference>
<keyword evidence="4 6" id="KW-1133">Transmembrane helix</keyword>
<keyword evidence="5 6" id="KW-0472">Membrane</keyword>
<sequence>MKRNPIFLTKKLTSRREKFTWWQGTLFLIAISIIGRLATGDPEESREQYEEEKTPPWSPPSWLFGVAWPINNIFLTWAGIRLLNARKRFPNRDSLLQLQGMHWLIFITFGWAYFRKRSPWLAALWTQADALVALQSYRLAREGDAKLARAYLPLNAWTWFAFTIAWYQALYNPDPLLDTSAPLKKSRKKKRTLKFWE</sequence>
<dbReference type="Gene3D" id="1.20.1260.100">
    <property type="entry name" value="TspO/MBR protein"/>
    <property type="match status" value="1"/>
</dbReference>
<feature type="transmembrane region" description="Helical" evidence="6">
    <location>
        <begin position="152"/>
        <end position="170"/>
    </location>
</feature>
<dbReference type="AlphaFoldDB" id="A0AA49GRY5"/>
<reference evidence="7" key="2">
    <citation type="journal article" date="2024" name="Antonie Van Leeuwenhoek">
        <title>Roseihalotalea indica gen. nov., sp. nov., a halophilic Bacteroidetes from mesopelagic Southwest Indian Ocean with higher carbohydrate metabolic potential.</title>
        <authorList>
            <person name="Chen B."/>
            <person name="Zhang M."/>
            <person name="Lin D."/>
            <person name="Ye J."/>
            <person name="Tang K."/>
        </authorList>
    </citation>
    <scope>NUCLEOTIDE SEQUENCE</scope>
    <source>
        <strain evidence="7">TK19036</strain>
    </source>
</reference>